<keyword evidence="2" id="KW-0238">DNA-binding</keyword>
<dbReference type="PANTHER" id="PTHR30154">
    <property type="entry name" value="LEUCINE-RESPONSIVE REGULATORY PROTEIN"/>
    <property type="match status" value="1"/>
</dbReference>
<dbReference type="GO" id="GO:0043565">
    <property type="term" value="F:sequence-specific DNA binding"/>
    <property type="evidence" value="ECO:0007669"/>
    <property type="project" value="InterPro"/>
</dbReference>
<evidence type="ECO:0000256" key="2">
    <source>
        <dbReference type="ARBA" id="ARBA00023125"/>
    </source>
</evidence>
<keyword evidence="1" id="KW-0805">Transcription regulation</keyword>
<keyword evidence="3" id="KW-0804">Transcription</keyword>
<dbReference type="Pfam" id="PF13404">
    <property type="entry name" value="HTH_AsnC-type"/>
    <property type="match status" value="1"/>
</dbReference>
<reference evidence="6" key="1">
    <citation type="submission" date="2019-09" db="EMBL/GenBank/DDBJ databases">
        <authorList>
            <person name="Teo W.F.A."/>
            <person name="Duangmal K."/>
        </authorList>
    </citation>
    <scope>NUCLEOTIDE SEQUENCE [LARGE SCALE GENOMIC DNA]</scope>
    <source>
        <strain evidence="6">K81G1</strain>
    </source>
</reference>
<dbReference type="EMBL" id="VMNW02000042">
    <property type="protein sequence ID" value="KAA9157333.1"/>
    <property type="molecule type" value="Genomic_DNA"/>
</dbReference>
<evidence type="ECO:0000256" key="3">
    <source>
        <dbReference type="ARBA" id="ARBA00023163"/>
    </source>
</evidence>
<keyword evidence="7" id="KW-1185">Reference proteome</keyword>
<protein>
    <submittedName>
        <fullName evidence="6">Lrp/AsnC family transcriptional regulator</fullName>
    </submittedName>
</protein>
<dbReference type="Pfam" id="PF01037">
    <property type="entry name" value="AsnC_trans_reg"/>
    <property type="match status" value="1"/>
</dbReference>
<feature type="domain" description="Transcription regulator AsnC/Lrp ligand binding" evidence="4">
    <location>
        <begin position="73"/>
        <end position="140"/>
    </location>
</feature>
<dbReference type="InterPro" id="IPR036388">
    <property type="entry name" value="WH-like_DNA-bd_sf"/>
</dbReference>
<organism evidence="6 7">
    <name type="scientific">Amycolatopsis acidicola</name>
    <dbReference type="NCBI Taxonomy" id="2596893"/>
    <lineage>
        <taxon>Bacteria</taxon>
        <taxon>Bacillati</taxon>
        <taxon>Actinomycetota</taxon>
        <taxon>Actinomycetes</taxon>
        <taxon>Pseudonocardiales</taxon>
        <taxon>Pseudonocardiaceae</taxon>
        <taxon>Amycolatopsis</taxon>
    </lineage>
</organism>
<dbReference type="SUPFAM" id="SSF54909">
    <property type="entry name" value="Dimeric alpha+beta barrel"/>
    <property type="match status" value="2"/>
</dbReference>
<evidence type="ECO:0000313" key="6">
    <source>
        <dbReference type="EMBL" id="KAA9157333.1"/>
    </source>
</evidence>
<proteinExistence type="predicted"/>
<evidence type="ECO:0000259" key="5">
    <source>
        <dbReference type="Pfam" id="PF13404"/>
    </source>
</evidence>
<dbReference type="InterPro" id="IPR019887">
    <property type="entry name" value="Tscrpt_reg_AsnC/Lrp_C"/>
</dbReference>
<dbReference type="GO" id="GO:0043200">
    <property type="term" value="P:response to amino acid"/>
    <property type="evidence" value="ECO:0007669"/>
    <property type="project" value="TreeGrafter"/>
</dbReference>
<dbReference type="OrthoDB" id="4050641at2"/>
<evidence type="ECO:0000313" key="7">
    <source>
        <dbReference type="Proteomes" id="UP000319769"/>
    </source>
</evidence>
<dbReference type="RefSeq" id="WP_144748907.1">
    <property type="nucleotide sequence ID" value="NZ_VMNW02000042.1"/>
</dbReference>
<evidence type="ECO:0000259" key="4">
    <source>
        <dbReference type="Pfam" id="PF01037"/>
    </source>
</evidence>
<feature type="domain" description="HTH asnC-type" evidence="5">
    <location>
        <begin position="7"/>
        <end position="48"/>
    </location>
</feature>
<dbReference type="Gene3D" id="1.10.10.10">
    <property type="entry name" value="Winged helix-like DNA-binding domain superfamily/Winged helix DNA-binding domain"/>
    <property type="match status" value="2"/>
</dbReference>
<dbReference type="GO" id="GO:0005829">
    <property type="term" value="C:cytosol"/>
    <property type="evidence" value="ECO:0007669"/>
    <property type="project" value="TreeGrafter"/>
</dbReference>
<dbReference type="Pfam" id="PF13412">
    <property type="entry name" value="HTH_24"/>
    <property type="match status" value="1"/>
</dbReference>
<dbReference type="SUPFAM" id="SSF46785">
    <property type="entry name" value="Winged helix' DNA-binding domain"/>
    <property type="match status" value="2"/>
</dbReference>
<dbReference type="Proteomes" id="UP000319769">
    <property type="component" value="Unassembled WGS sequence"/>
</dbReference>
<comment type="caution">
    <text evidence="6">The sequence shown here is derived from an EMBL/GenBank/DDBJ whole genome shotgun (WGS) entry which is preliminary data.</text>
</comment>
<dbReference type="Gene3D" id="3.30.70.920">
    <property type="match status" value="2"/>
</dbReference>
<dbReference type="AlphaFoldDB" id="A0A5N0V276"/>
<dbReference type="InterPro" id="IPR000485">
    <property type="entry name" value="AsnC-type_HTH_dom"/>
</dbReference>
<evidence type="ECO:0000256" key="1">
    <source>
        <dbReference type="ARBA" id="ARBA00023015"/>
    </source>
</evidence>
<dbReference type="InterPro" id="IPR011008">
    <property type="entry name" value="Dimeric_a/b-barrel"/>
</dbReference>
<dbReference type="InterPro" id="IPR036390">
    <property type="entry name" value="WH_DNA-bd_sf"/>
</dbReference>
<dbReference type="InterPro" id="IPR019888">
    <property type="entry name" value="Tscrpt_reg_AsnC-like"/>
</dbReference>
<name>A0A5N0V276_9PSEU</name>
<dbReference type="SMART" id="SM00344">
    <property type="entry name" value="HTH_ASNC"/>
    <property type="match status" value="2"/>
</dbReference>
<sequence length="335" mass="37107">MQDKVRLDELDRLLVNALQVSPRASWTQVASVLGVDAVTVARRWERLRESGTAWVTAYVGRPGWTGPLALVEIESAGNSLAVARRLVDDPECATIDITSGGRDLLLTVTAPDNTSLTDYLLHRLGSLEHARSVRTHIVTRVIAEGARWRLPDLTESQVARLTEPKAPAAATAAADLTDTERAILDCLVEDARIPATELAARTGLPVRRARDLLRAMLRSRRVTLRTELQSRASGWPIYAWFFLRVPSTATDKISPRLGSLPEIRTVLQVAGPSNVIMAVWLRELPDVSRLEAAIEGQLRDVEIIDRSVVLRTTKRIGVVLDDEGRRVRTVRMRMA</sequence>
<accession>A0A5N0V276</accession>
<dbReference type="PRINTS" id="PR00033">
    <property type="entry name" value="HTHASNC"/>
</dbReference>
<dbReference type="PANTHER" id="PTHR30154:SF34">
    <property type="entry name" value="TRANSCRIPTIONAL REGULATOR AZLB"/>
    <property type="match status" value="1"/>
</dbReference>
<gene>
    <name evidence="6" type="ORF">FPZ12_025530</name>
</gene>